<accession>A0AAV8U0I2</accession>
<dbReference type="PANTHER" id="PTHR23315:SF239">
    <property type="entry name" value="RING-TYPE E3 UBIQUITIN TRANSFERASE"/>
    <property type="match status" value="1"/>
</dbReference>
<dbReference type="Gene3D" id="1.25.10.10">
    <property type="entry name" value="Leucine-rich Repeat Variant"/>
    <property type="match status" value="1"/>
</dbReference>
<name>A0AAV8U0I2_9ROSI</name>
<evidence type="ECO:0000259" key="6">
    <source>
        <dbReference type="PROSITE" id="PS51698"/>
    </source>
</evidence>
<evidence type="ECO:0000256" key="3">
    <source>
        <dbReference type="ARBA" id="ARBA00012483"/>
    </source>
</evidence>
<sequence length="724" mass="80748">MKLEDKSDIKVHRQICLQLKCYVDRVSEILSAVESSRPRCATGLEALCLLRACLDKAKLLIQTCSESSKLYLAITGERLLLRCKGILNDMGKHLIEIQSVVPSFLAAELSGITEDLRSASFRLEYPENEAGKILLELLRQDVAASDSLNNAELESLKLAAMKLKIISPLAVFLEKRSIRILFEKARDTEQSKKKILKYFLYLLRNYGRLLGELQTEIDNVQDEEIENRCIYPKSDVCTASDDTQVHDSGTIQPPQEYLCPISKRLMHDPVIISSGRTYERVSIEKWFNEGQQTCPVSQMRLENFSLTPNIVMKGLIKRWCSRKGITISDPHKQSASEQISHWKLSPSSSVASMASLGSSMNDLCLQVSNVSFQSSENTADLLDDDNNAGVTAGLPEIVANLSTSGSCCSLASLKELGSHPWRHQCIIVQNLRKELSKNQQTCDCIFLRSYFKSMIRFMRDARDFRDAKAQEDSLEVLLGILSKSSIEMYVFDEDSVYLLLSFLDTDITGKVLAILELLSSLESFRSAIAVYGLLPSILKVFDRGVGEFHQLALKILRNLSCNKDGAYHILYLDFISKFACFLGDCSLAWFFLDVIVNLCNIEDGKIAVLETDSFTSSIAELLETGTKQEQETTLEVLLSLCHENGECCKLLADRKIVQCLSFLSINGRPKAKAIAAGLLQLVGQMPEDNIADSSSGHSSDHPKGKTSVSIAVRYVGKKISRLLH</sequence>
<comment type="pathway">
    <text evidence="2">Protein modification; protein ubiquitination.</text>
</comment>
<dbReference type="PANTHER" id="PTHR23315">
    <property type="entry name" value="U BOX DOMAIN-CONTAINING"/>
    <property type="match status" value="1"/>
</dbReference>
<dbReference type="EMBL" id="JAIWQS010000002">
    <property type="protein sequence ID" value="KAJ8772757.1"/>
    <property type="molecule type" value="Genomic_DNA"/>
</dbReference>
<dbReference type="EC" id="2.3.2.27" evidence="3"/>
<dbReference type="InterPro" id="IPR003613">
    <property type="entry name" value="Ubox_domain"/>
</dbReference>
<dbReference type="InterPro" id="IPR045210">
    <property type="entry name" value="RING-Ubox_PUB"/>
</dbReference>
<dbReference type="Pfam" id="PF04564">
    <property type="entry name" value="U-box"/>
    <property type="match status" value="1"/>
</dbReference>
<keyword evidence="8" id="KW-1185">Reference proteome</keyword>
<dbReference type="SUPFAM" id="SSF48371">
    <property type="entry name" value="ARM repeat"/>
    <property type="match status" value="1"/>
</dbReference>
<dbReference type="Gene3D" id="3.30.40.10">
    <property type="entry name" value="Zinc/RING finger domain, C3HC4 (zinc finger)"/>
    <property type="match status" value="1"/>
</dbReference>
<dbReference type="SMART" id="SM00504">
    <property type="entry name" value="Ubox"/>
    <property type="match status" value="1"/>
</dbReference>
<evidence type="ECO:0000256" key="4">
    <source>
        <dbReference type="ARBA" id="ARBA00022679"/>
    </source>
</evidence>
<evidence type="ECO:0000313" key="8">
    <source>
        <dbReference type="Proteomes" id="UP001159364"/>
    </source>
</evidence>
<dbReference type="GO" id="GO:0016567">
    <property type="term" value="P:protein ubiquitination"/>
    <property type="evidence" value="ECO:0007669"/>
    <property type="project" value="InterPro"/>
</dbReference>
<organism evidence="7 8">
    <name type="scientific">Erythroxylum novogranatense</name>
    <dbReference type="NCBI Taxonomy" id="1862640"/>
    <lineage>
        <taxon>Eukaryota</taxon>
        <taxon>Viridiplantae</taxon>
        <taxon>Streptophyta</taxon>
        <taxon>Embryophyta</taxon>
        <taxon>Tracheophyta</taxon>
        <taxon>Spermatophyta</taxon>
        <taxon>Magnoliopsida</taxon>
        <taxon>eudicotyledons</taxon>
        <taxon>Gunneridae</taxon>
        <taxon>Pentapetalae</taxon>
        <taxon>rosids</taxon>
        <taxon>fabids</taxon>
        <taxon>Malpighiales</taxon>
        <taxon>Erythroxylaceae</taxon>
        <taxon>Erythroxylum</taxon>
    </lineage>
</organism>
<evidence type="ECO:0000256" key="2">
    <source>
        <dbReference type="ARBA" id="ARBA00004906"/>
    </source>
</evidence>
<reference evidence="7 8" key="1">
    <citation type="submission" date="2021-09" db="EMBL/GenBank/DDBJ databases">
        <title>Genomic insights and catalytic innovation underlie evolution of tropane alkaloids biosynthesis.</title>
        <authorList>
            <person name="Wang Y.-J."/>
            <person name="Tian T."/>
            <person name="Huang J.-P."/>
            <person name="Huang S.-X."/>
        </authorList>
    </citation>
    <scope>NUCLEOTIDE SEQUENCE [LARGE SCALE GENOMIC DNA]</scope>
    <source>
        <strain evidence="7">KIB-2018</strain>
        <tissue evidence="7">Leaf</tissue>
    </source>
</reference>
<keyword evidence="4" id="KW-0808">Transferase</keyword>
<feature type="domain" description="U-box" evidence="6">
    <location>
        <begin position="252"/>
        <end position="326"/>
    </location>
</feature>
<dbReference type="GO" id="GO:0061630">
    <property type="term" value="F:ubiquitin protein ligase activity"/>
    <property type="evidence" value="ECO:0007669"/>
    <property type="project" value="UniProtKB-EC"/>
</dbReference>
<proteinExistence type="predicted"/>
<protein>
    <recommendedName>
        <fullName evidence="3">RING-type E3 ubiquitin transferase</fullName>
        <ecNumber evidence="3">2.3.2.27</ecNumber>
    </recommendedName>
</protein>
<dbReference type="CDD" id="cd16664">
    <property type="entry name" value="RING-Ubox_PUB"/>
    <property type="match status" value="1"/>
</dbReference>
<dbReference type="InterPro" id="IPR013083">
    <property type="entry name" value="Znf_RING/FYVE/PHD"/>
</dbReference>
<dbReference type="Proteomes" id="UP001159364">
    <property type="component" value="Linkage Group LG02"/>
</dbReference>
<gene>
    <name evidence="7" type="ORF">K2173_027934</name>
</gene>
<dbReference type="SUPFAM" id="SSF57850">
    <property type="entry name" value="RING/U-box"/>
    <property type="match status" value="1"/>
</dbReference>
<evidence type="ECO:0000256" key="1">
    <source>
        <dbReference type="ARBA" id="ARBA00000900"/>
    </source>
</evidence>
<evidence type="ECO:0000313" key="7">
    <source>
        <dbReference type="EMBL" id="KAJ8772757.1"/>
    </source>
</evidence>
<dbReference type="AlphaFoldDB" id="A0AAV8U0I2"/>
<keyword evidence="5" id="KW-0833">Ubl conjugation pathway</keyword>
<comment type="catalytic activity">
    <reaction evidence="1">
        <text>S-ubiquitinyl-[E2 ubiquitin-conjugating enzyme]-L-cysteine + [acceptor protein]-L-lysine = [E2 ubiquitin-conjugating enzyme]-L-cysteine + N(6)-ubiquitinyl-[acceptor protein]-L-lysine.</text>
        <dbReference type="EC" id="2.3.2.27"/>
    </reaction>
</comment>
<evidence type="ECO:0000256" key="5">
    <source>
        <dbReference type="ARBA" id="ARBA00022786"/>
    </source>
</evidence>
<dbReference type="PROSITE" id="PS51698">
    <property type="entry name" value="U_BOX"/>
    <property type="match status" value="1"/>
</dbReference>
<dbReference type="InterPro" id="IPR011989">
    <property type="entry name" value="ARM-like"/>
</dbReference>
<dbReference type="InterPro" id="IPR016024">
    <property type="entry name" value="ARM-type_fold"/>
</dbReference>
<comment type="caution">
    <text evidence="7">The sequence shown here is derived from an EMBL/GenBank/DDBJ whole genome shotgun (WGS) entry which is preliminary data.</text>
</comment>